<sequence>MVTGGFHLLVAVAGGWDMWRDIIMDGFAASIGNDAERAYAFVFFVGGILLLLGGTLQYYIRKEQKPVPLFLGYSLLLVSVVGYILLPLSSFWLLIPQALIMIGGTSMGVKGY</sequence>
<comment type="caution">
    <text evidence="2">The sequence shown here is derived from an EMBL/GenBank/DDBJ whole genome shotgun (WGS) entry which is preliminary data.</text>
</comment>
<feature type="transmembrane region" description="Helical" evidence="1">
    <location>
        <begin position="67"/>
        <end position="85"/>
    </location>
</feature>
<dbReference type="EMBL" id="QRYC01000007">
    <property type="protein sequence ID" value="RGU56949.1"/>
    <property type="molecule type" value="Genomic_DNA"/>
</dbReference>
<keyword evidence="1" id="KW-0472">Membrane</keyword>
<accession>A0A412TT41</accession>
<keyword evidence="1" id="KW-0812">Transmembrane</keyword>
<dbReference type="Pfam" id="PF20064">
    <property type="entry name" value="DUF6463"/>
    <property type="match status" value="1"/>
</dbReference>
<evidence type="ECO:0000313" key="2">
    <source>
        <dbReference type="EMBL" id="RGU56949.1"/>
    </source>
</evidence>
<reference evidence="2 3" key="1">
    <citation type="submission" date="2018-08" db="EMBL/GenBank/DDBJ databases">
        <title>A genome reference for cultivated species of the human gut microbiota.</title>
        <authorList>
            <person name="Zou Y."/>
            <person name="Xue W."/>
            <person name="Luo G."/>
        </authorList>
    </citation>
    <scope>NUCLEOTIDE SEQUENCE [LARGE SCALE GENOMIC DNA]</scope>
    <source>
        <strain evidence="2 3">AF16-14</strain>
    </source>
</reference>
<dbReference type="AlphaFoldDB" id="A0A412TT41"/>
<name>A0A412TT41_9BACT</name>
<dbReference type="RefSeq" id="WP_022160478.1">
    <property type="nucleotide sequence ID" value="NZ_CABJFF010000017.1"/>
</dbReference>
<evidence type="ECO:0000313" key="3">
    <source>
        <dbReference type="Proteomes" id="UP000284243"/>
    </source>
</evidence>
<keyword evidence="1" id="KW-1133">Transmembrane helix</keyword>
<feature type="transmembrane region" description="Helical" evidence="1">
    <location>
        <begin position="39"/>
        <end position="60"/>
    </location>
</feature>
<gene>
    <name evidence="2" type="ORF">DWW57_07060</name>
</gene>
<organism evidence="2 3">
    <name type="scientific">Odoribacter splanchnicus</name>
    <dbReference type="NCBI Taxonomy" id="28118"/>
    <lineage>
        <taxon>Bacteria</taxon>
        <taxon>Pseudomonadati</taxon>
        <taxon>Bacteroidota</taxon>
        <taxon>Bacteroidia</taxon>
        <taxon>Bacteroidales</taxon>
        <taxon>Odoribacteraceae</taxon>
        <taxon>Odoribacter</taxon>
    </lineage>
</organism>
<protein>
    <submittedName>
        <fullName evidence="2">Uncharacterized protein</fullName>
    </submittedName>
</protein>
<proteinExistence type="predicted"/>
<dbReference type="InterPro" id="IPR045590">
    <property type="entry name" value="DUF6463"/>
</dbReference>
<dbReference type="Proteomes" id="UP000284243">
    <property type="component" value="Unassembled WGS sequence"/>
</dbReference>
<evidence type="ECO:0000256" key="1">
    <source>
        <dbReference type="SAM" id="Phobius"/>
    </source>
</evidence>